<reference evidence="2 3" key="1">
    <citation type="submission" date="2013-07" db="EMBL/GenBank/DDBJ databases">
        <title>Genome of Archaeoglobus fulgidus.</title>
        <authorList>
            <person name="Fiebig A."/>
            <person name="Birkeland N.-K."/>
        </authorList>
    </citation>
    <scope>NUCLEOTIDE SEQUENCE [LARGE SCALE GENOMIC DNA]</scope>
    <source>
        <strain evidence="2 3">DSM 8774</strain>
    </source>
</reference>
<dbReference type="InterPro" id="IPR036390">
    <property type="entry name" value="WH_DNA-bd_sf"/>
</dbReference>
<dbReference type="GO" id="GO:0003700">
    <property type="term" value="F:DNA-binding transcription factor activity"/>
    <property type="evidence" value="ECO:0007669"/>
    <property type="project" value="InterPro"/>
</dbReference>
<gene>
    <name evidence="2" type="ORF">AFULGI_00007330</name>
</gene>
<dbReference type="HOGENOM" id="CLU_175996_0_0_2"/>
<evidence type="ECO:0000259" key="1">
    <source>
        <dbReference type="Pfam" id="PF01022"/>
    </source>
</evidence>
<name>A0A075WJ13_ARCFL</name>
<accession>A0A075WJ13</accession>
<sequence length="96" mass="10848">MEQGDETDLTKLEEFLKVVSKSGVNLVIFSLEKRPKKFSQIMEETRLNPGIVDRSLKALIELGLVSKSEGRYELTEKGIKALKVIKDILDIVKQNS</sequence>
<dbReference type="RefSeq" id="WP_048095238.1">
    <property type="nucleotide sequence ID" value="NZ_CP006577.1"/>
</dbReference>
<dbReference type="Pfam" id="PF01022">
    <property type="entry name" value="HTH_5"/>
    <property type="match status" value="1"/>
</dbReference>
<feature type="domain" description="HTH arsR-type" evidence="1">
    <location>
        <begin position="25"/>
        <end position="67"/>
    </location>
</feature>
<evidence type="ECO:0000313" key="2">
    <source>
        <dbReference type="EMBL" id="AIG97533.1"/>
    </source>
</evidence>
<proteinExistence type="predicted"/>
<protein>
    <submittedName>
        <fullName evidence="2">Putative transcriptional regulator</fullName>
    </submittedName>
</protein>
<dbReference type="EMBL" id="CP006577">
    <property type="protein sequence ID" value="AIG97533.1"/>
    <property type="molecule type" value="Genomic_DNA"/>
</dbReference>
<dbReference type="Proteomes" id="UP000028501">
    <property type="component" value="Chromosome"/>
</dbReference>
<dbReference type="Gene3D" id="1.10.10.10">
    <property type="entry name" value="Winged helix-like DNA-binding domain superfamily/Winged helix DNA-binding domain"/>
    <property type="match status" value="1"/>
</dbReference>
<dbReference type="InterPro" id="IPR036388">
    <property type="entry name" value="WH-like_DNA-bd_sf"/>
</dbReference>
<dbReference type="SUPFAM" id="SSF46785">
    <property type="entry name" value="Winged helix' DNA-binding domain"/>
    <property type="match status" value="1"/>
</dbReference>
<organism evidence="2 3">
    <name type="scientific">Archaeoglobus fulgidus DSM 8774</name>
    <dbReference type="NCBI Taxonomy" id="1344584"/>
    <lineage>
        <taxon>Archaea</taxon>
        <taxon>Methanobacteriati</taxon>
        <taxon>Methanobacteriota</taxon>
        <taxon>Archaeoglobi</taxon>
        <taxon>Archaeoglobales</taxon>
        <taxon>Archaeoglobaceae</taxon>
        <taxon>Archaeoglobus</taxon>
    </lineage>
</organism>
<dbReference type="KEGG" id="afg:AFULGI_00007330"/>
<evidence type="ECO:0000313" key="3">
    <source>
        <dbReference type="Proteomes" id="UP000028501"/>
    </source>
</evidence>
<dbReference type="AlphaFoldDB" id="A0A075WJ13"/>
<dbReference type="InterPro" id="IPR001845">
    <property type="entry name" value="HTH_ArsR_DNA-bd_dom"/>
</dbReference>
<dbReference type="GeneID" id="24794253"/>